<dbReference type="EMBL" id="JAPDRP010000007">
    <property type="protein sequence ID" value="KAJ9645821.1"/>
    <property type="molecule type" value="Genomic_DNA"/>
</dbReference>
<sequence>MDRGIGPDRALGASQRKRTSRGIYSAWSRASVDKAFVLASRKDDDVAWLTDYFPEWKKYQYVVDDPNASLTVSRNKGRESMAYLTFIIDNYEKLPSYVLFIHPTRYQWHNDDPDYDGLPMLRSFQLPYLKQEGYVNLRCVWVLGCPGEIRPLTDAEGHRHDDGPTARDAYLKAFRELFPDRPVPEVVGVSCCAQFAVTREKILERPKSDYEFYRGWLLNTDLDDSVSGRVLEYSWHSKHWELADPLALHVIFGKNPVHCPEARSCYCNVFGLCHLKCDKPDSCERRYILPPYSVLPSGWPTIGWNGGPRNRVIEVEL</sequence>
<protein>
    <submittedName>
        <fullName evidence="1">Uncharacterized protein</fullName>
    </submittedName>
</protein>
<evidence type="ECO:0000313" key="1">
    <source>
        <dbReference type="EMBL" id="KAJ9645821.1"/>
    </source>
</evidence>
<dbReference type="Proteomes" id="UP001172680">
    <property type="component" value="Unassembled WGS sequence"/>
</dbReference>
<name>A0ACC2ZEU7_9PEZI</name>
<keyword evidence="2" id="KW-1185">Reference proteome</keyword>
<proteinExistence type="predicted"/>
<evidence type="ECO:0000313" key="2">
    <source>
        <dbReference type="Proteomes" id="UP001172680"/>
    </source>
</evidence>
<organism evidence="1 2">
    <name type="scientific">Coniosporium tulheliwenetii</name>
    <dbReference type="NCBI Taxonomy" id="3383036"/>
    <lineage>
        <taxon>Eukaryota</taxon>
        <taxon>Fungi</taxon>
        <taxon>Dikarya</taxon>
        <taxon>Ascomycota</taxon>
        <taxon>Pezizomycotina</taxon>
        <taxon>Dothideomycetes</taxon>
        <taxon>Dothideomycetes incertae sedis</taxon>
        <taxon>Coniosporium</taxon>
    </lineage>
</organism>
<comment type="caution">
    <text evidence="1">The sequence shown here is derived from an EMBL/GenBank/DDBJ whole genome shotgun (WGS) entry which is preliminary data.</text>
</comment>
<accession>A0ACC2ZEU7</accession>
<reference evidence="1" key="1">
    <citation type="submission" date="2022-10" db="EMBL/GenBank/DDBJ databases">
        <title>Culturing micro-colonial fungi from biological soil crusts in the Mojave desert and describing Neophaeococcomyces mojavensis, and introducing the new genera and species Taxawa tesnikishii.</title>
        <authorList>
            <person name="Kurbessoian T."/>
            <person name="Stajich J.E."/>
        </authorList>
    </citation>
    <scope>NUCLEOTIDE SEQUENCE</scope>
    <source>
        <strain evidence="1">JES_115</strain>
    </source>
</reference>
<gene>
    <name evidence="1" type="ORF">H2199_002862</name>
</gene>